<sequence>MDLGRVKSASFVDEERLSNNNQLRPENPFETPLELDAAEKSSKKSFEIANVDQGAINPELSLSGHHGFNDTVECQPVSKRIWVLAAAAGIGGLLFGYDTGVISGALVVMGNSLGKSLTDGDKEYITSSTSLGALIGGIVAGALADFLGRRPVIAIASIIVIVGSIVQVTAHSLWHMIGGRFVIGIGVGLASLIVPLYLSELAPSKIRGRLVIVYVFLITLGQVVAYGIDTAFEHVKNGWRYMVGLAIVPAFIQLLILVWLPESPRLLIKKDKAKKAYETLASIYPTAHPYEIQTKLHLIQEGVRDPFTGTRFQKILKTLKELYFVPSNFRALILACGLQSLQQLSGFNSLMYFSSTIFQNVGFDNPTATGLIIAGTNFVFTIVAFTVIDRFGRRILLLVTLWGMIGALIVCAVAFHFLPRDENGNVKAGQGNPWAIVVLISMIVYVASYASGLGNLPWQQSELFPMTVRGLGTGMATAVNWASNLAIGSTFLTLMSEITPTGTFALYGGLCFGGFVMSYFCYPEFADYTIEEISILLKDGFNIKESLEHLRRIRQERAWSKEDDQEKA</sequence>
<dbReference type="FunFam" id="1.20.1250.20:FF:000073">
    <property type="entry name" value="MFS myo-inositol transporter, putative"/>
    <property type="match status" value="1"/>
</dbReference>
<evidence type="ECO:0000256" key="1">
    <source>
        <dbReference type="ARBA" id="ARBA00004141"/>
    </source>
</evidence>
<feature type="transmembrane region" description="Helical" evidence="11">
    <location>
        <begin position="240"/>
        <end position="260"/>
    </location>
</feature>
<dbReference type="PROSITE" id="PS00216">
    <property type="entry name" value="SUGAR_TRANSPORT_1"/>
    <property type="match status" value="2"/>
</dbReference>
<feature type="transmembrane region" description="Helical" evidence="11">
    <location>
        <begin position="470"/>
        <end position="492"/>
    </location>
</feature>
<accession>S9PYE2</accession>
<evidence type="ECO:0000256" key="3">
    <source>
        <dbReference type="ARBA" id="ARBA00022448"/>
    </source>
</evidence>
<dbReference type="GO" id="GO:0005366">
    <property type="term" value="F:myo-inositol:proton symporter activity"/>
    <property type="evidence" value="ECO:0007669"/>
    <property type="project" value="TreeGrafter"/>
</dbReference>
<dbReference type="OrthoDB" id="6339427at2759"/>
<gene>
    <name evidence="13" type="ORF">SOCG_00735</name>
</gene>
<dbReference type="InterPro" id="IPR005829">
    <property type="entry name" value="Sugar_transporter_CS"/>
</dbReference>
<dbReference type="PANTHER" id="PTHR48020:SF12">
    <property type="entry name" value="PROTON MYO-INOSITOL COTRANSPORTER"/>
    <property type="match status" value="1"/>
</dbReference>
<evidence type="ECO:0000313" key="13">
    <source>
        <dbReference type="EMBL" id="EPX72977.1"/>
    </source>
</evidence>
<feature type="transmembrane region" description="Helical" evidence="11">
    <location>
        <begin position="395"/>
        <end position="418"/>
    </location>
</feature>
<dbReference type="EMBL" id="KE503207">
    <property type="protein sequence ID" value="EPX72977.1"/>
    <property type="molecule type" value="Genomic_DNA"/>
</dbReference>
<dbReference type="CDD" id="cd17360">
    <property type="entry name" value="MFS_HMIT_like"/>
    <property type="match status" value="1"/>
</dbReference>
<feature type="transmembrane region" description="Helical" evidence="11">
    <location>
        <begin position="434"/>
        <end position="458"/>
    </location>
</feature>
<dbReference type="Gene3D" id="1.20.1250.20">
    <property type="entry name" value="MFS general substrate transporter like domains"/>
    <property type="match status" value="1"/>
</dbReference>
<evidence type="ECO:0000256" key="5">
    <source>
        <dbReference type="ARBA" id="ARBA00022989"/>
    </source>
</evidence>
<proteinExistence type="inferred from homology"/>
<feature type="region of interest" description="Disordered" evidence="10">
    <location>
        <begin position="1"/>
        <end position="29"/>
    </location>
</feature>
<keyword evidence="6 11" id="KW-0472">Membrane</keyword>
<feature type="transmembrane region" description="Helical" evidence="11">
    <location>
        <begin position="81"/>
        <end position="109"/>
    </location>
</feature>
<dbReference type="VEuPathDB" id="FungiDB:SOCG_00735"/>
<dbReference type="NCBIfam" id="TIGR00879">
    <property type="entry name" value="SP"/>
    <property type="match status" value="1"/>
</dbReference>
<dbReference type="PROSITE" id="PS00217">
    <property type="entry name" value="SUGAR_TRANSPORT_2"/>
    <property type="match status" value="1"/>
</dbReference>
<dbReference type="Pfam" id="PF00083">
    <property type="entry name" value="Sugar_tr"/>
    <property type="match status" value="1"/>
</dbReference>
<evidence type="ECO:0000256" key="7">
    <source>
        <dbReference type="ARBA" id="ARBA00049119"/>
    </source>
</evidence>
<feature type="domain" description="Major facilitator superfamily (MFS) profile" evidence="12">
    <location>
        <begin position="84"/>
        <end position="526"/>
    </location>
</feature>
<dbReference type="AlphaFoldDB" id="S9PYE2"/>
<protein>
    <submittedName>
        <fullName evidence="13">Myo-inositol transporter Itr1</fullName>
    </submittedName>
</protein>
<name>S9PYE2_SCHOY</name>
<evidence type="ECO:0000256" key="6">
    <source>
        <dbReference type="ARBA" id="ARBA00023136"/>
    </source>
</evidence>
<feature type="transmembrane region" description="Helical" evidence="11">
    <location>
        <begin position="322"/>
        <end position="341"/>
    </location>
</feature>
<dbReference type="PANTHER" id="PTHR48020">
    <property type="entry name" value="PROTON MYO-INOSITOL COTRANSPORTER"/>
    <property type="match status" value="1"/>
</dbReference>
<evidence type="ECO:0000313" key="14">
    <source>
        <dbReference type="Proteomes" id="UP000016088"/>
    </source>
</evidence>
<evidence type="ECO:0000256" key="8">
    <source>
        <dbReference type="ARBA" id="ARBA00054319"/>
    </source>
</evidence>
<dbReference type="InterPro" id="IPR003663">
    <property type="entry name" value="Sugar/inositol_transpt"/>
</dbReference>
<feature type="transmembrane region" description="Helical" evidence="11">
    <location>
        <begin position="504"/>
        <end position="522"/>
    </location>
</feature>
<dbReference type="SUPFAM" id="SSF103473">
    <property type="entry name" value="MFS general substrate transporter"/>
    <property type="match status" value="1"/>
</dbReference>
<dbReference type="eggNOG" id="KOG0254">
    <property type="taxonomic scope" value="Eukaryota"/>
</dbReference>
<evidence type="ECO:0000256" key="9">
    <source>
        <dbReference type="RuleBase" id="RU003346"/>
    </source>
</evidence>
<dbReference type="PROSITE" id="PS50850">
    <property type="entry name" value="MFS"/>
    <property type="match status" value="1"/>
</dbReference>
<dbReference type="PRINTS" id="PR00171">
    <property type="entry name" value="SUGRTRNSPORT"/>
</dbReference>
<dbReference type="InterPro" id="IPR020846">
    <property type="entry name" value="MFS_dom"/>
</dbReference>
<keyword evidence="14" id="KW-1185">Reference proteome</keyword>
<feature type="transmembrane region" description="Helical" evidence="11">
    <location>
        <begin position="368"/>
        <end position="388"/>
    </location>
</feature>
<keyword evidence="5 11" id="KW-1133">Transmembrane helix</keyword>
<dbReference type="RefSeq" id="XP_013018609.1">
    <property type="nucleotide sequence ID" value="XM_013163155.1"/>
</dbReference>
<evidence type="ECO:0000256" key="11">
    <source>
        <dbReference type="SAM" id="Phobius"/>
    </source>
</evidence>
<feature type="transmembrane region" description="Helical" evidence="11">
    <location>
        <begin position="180"/>
        <end position="198"/>
    </location>
</feature>
<dbReference type="Proteomes" id="UP000016088">
    <property type="component" value="Unassembled WGS sequence"/>
</dbReference>
<dbReference type="InterPro" id="IPR005828">
    <property type="entry name" value="MFS_sugar_transport-like"/>
</dbReference>
<dbReference type="GO" id="GO:1904679">
    <property type="term" value="P:myo-inositol import across plasma membrane"/>
    <property type="evidence" value="ECO:0007669"/>
    <property type="project" value="EnsemblFungi"/>
</dbReference>
<keyword evidence="3 9" id="KW-0813">Transport</keyword>
<evidence type="ECO:0000259" key="12">
    <source>
        <dbReference type="PROSITE" id="PS50850"/>
    </source>
</evidence>
<evidence type="ECO:0000256" key="4">
    <source>
        <dbReference type="ARBA" id="ARBA00022692"/>
    </source>
</evidence>
<comment type="subcellular location">
    <subcellularLocation>
        <location evidence="1">Membrane</location>
        <topology evidence="1">Multi-pass membrane protein</topology>
    </subcellularLocation>
</comment>
<evidence type="ECO:0000256" key="2">
    <source>
        <dbReference type="ARBA" id="ARBA00010992"/>
    </source>
</evidence>
<reference evidence="13 14" key="1">
    <citation type="journal article" date="2011" name="Science">
        <title>Comparative functional genomics of the fission yeasts.</title>
        <authorList>
            <person name="Rhind N."/>
            <person name="Chen Z."/>
            <person name="Yassour M."/>
            <person name="Thompson D.A."/>
            <person name="Haas B.J."/>
            <person name="Habib N."/>
            <person name="Wapinski I."/>
            <person name="Roy S."/>
            <person name="Lin M.F."/>
            <person name="Heiman D.I."/>
            <person name="Young S.K."/>
            <person name="Furuya K."/>
            <person name="Guo Y."/>
            <person name="Pidoux A."/>
            <person name="Chen H.M."/>
            <person name="Robbertse B."/>
            <person name="Goldberg J.M."/>
            <person name="Aoki K."/>
            <person name="Bayne E.H."/>
            <person name="Berlin A.M."/>
            <person name="Desjardins C.A."/>
            <person name="Dobbs E."/>
            <person name="Dukaj L."/>
            <person name="Fan L."/>
            <person name="FitzGerald M.G."/>
            <person name="French C."/>
            <person name="Gujja S."/>
            <person name="Hansen K."/>
            <person name="Keifenheim D."/>
            <person name="Levin J.Z."/>
            <person name="Mosher R.A."/>
            <person name="Mueller C.A."/>
            <person name="Pfiffner J."/>
            <person name="Priest M."/>
            <person name="Russ C."/>
            <person name="Smialowska A."/>
            <person name="Swoboda P."/>
            <person name="Sykes S.M."/>
            <person name="Vaughn M."/>
            <person name="Vengrova S."/>
            <person name="Yoder R."/>
            <person name="Zeng Q."/>
            <person name="Allshire R."/>
            <person name="Baulcombe D."/>
            <person name="Birren B.W."/>
            <person name="Brown W."/>
            <person name="Ekwall K."/>
            <person name="Kellis M."/>
            <person name="Leatherwood J."/>
            <person name="Levin H."/>
            <person name="Margalit H."/>
            <person name="Martienssen R."/>
            <person name="Nieduszynski C.A."/>
            <person name="Spatafora J.W."/>
            <person name="Friedman N."/>
            <person name="Dalgaard J.Z."/>
            <person name="Baumann P."/>
            <person name="Niki H."/>
            <person name="Regev A."/>
            <person name="Nusbaum C."/>
        </authorList>
    </citation>
    <scope>NUCLEOTIDE SEQUENCE [LARGE SCALE GENOMIC DNA]</scope>
    <source>
        <strain evidence="14">yFS286</strain>
    </source>
</reference>
<dbReference type="InterPro" id="IPR050814">
    <property type="entry name" value="Myo-inositol_Transporter"/>
</dbReference>
<comment type="catalytic activity">
    <reaction evidence="7">
        <text>myo-inositol(out) + H(+)(out) = myo-inositol(in) + H(+)(in)</text>
        <dbReference type="Rhea" id="RHEA:60364"/>
        <dbReference type="ChEBI" id="CHEBI:15378"/>
        <dbReference type="ChEBI" id="CHEBI:17268"/>
    </reaction>
</comment>
<feature type="transmembrane region" description="Helical" evidence="11">
    <location>
        <begin position="152"/>
        <end position="174"/>
    </location>
</feature>
<comment type="similarity">
    <text evidence="2 9">Belongs to the major facilitator superfamily. Sugar transporter (TC 2.A.1.1) family.</text>
</comment>
<organism evidence="13 14">
    <name type="scientific">Schizosaccharomyces octosporus (strain yFS286)</name>
    <name type="common">Fission yeast</name>
    <name type="synonym">Octosporomyces octosporus</name>
    <dbReference type="NCBI Taxonomy" id="483514"/>
    <lineage>
        <taxon>Eukaryota</taxon>
        <taxon>Fungi</taxon>
        <taxon>Dikarya</taxon>
        <taxon>Ascomycota</taxon>
        <taxon>Taphrinomycotina</taxon>
        <taxon>Schizosaccharomycetes</taxon>
        <taxon>Schizosaccharomycetales</taxon>
        <taxon>Schizosaccharomycetaceae</taxon>
        <taxon>Schizosaccharomyces</taxon>
    </lineage>
</organism>
<evidence type="ECO:0000256" key="10">
    <source>
        <dbReference type="SAM" id="MobiDB-lite"/>
    </source>
</evidence>
<keyword evidence="4 11" id="KW-0812">Transmembrane</keyword>
<feature type="transmembrane region" description="Helical" evidence="11">
    <location>
        <begin position="129"/>
        <end position="147"/>
    </location>
</feature>
<dbReference type="GO" id="GO:0016020">
    <property type="term" value="C:membrane"/>
    <property type="evidence" value="ECO:0007669"/>
    <property type="project" value="UniProtKB-SubCell"/>
</dbReference>
<comment type="function">
    <text evidence="8">Transporter for myo-inositol.</text>
</comment>
<dbReference type="GeneID" id="25029719"/>
<dbReference type="InterPro" id="IPR036259">
    <property type="entry name" value="MFS_trans_sf"/>
</dbReference>
<dbReference type="HOGENOM" id="CLU_001265_30_5_1"/>
<feature type="transmembrane region" description="Helical" evidence="11">
    <location>
        <begin position="210"/>
        <end position="228"/>
    </location>
</feature>
<dbReference type="OMA" id="ETGWRWM"/>